<keyword evidence="3" id="KW-1185">Reference proteome</keyword>
<dbReference type="Proteomes" id="UP000789396">
    <property type="component" value="Unassembled WGS sequence"/>
</dbReference>
<feature type="compositionally biased region" description="Low complexity" evidence="1">
    <location>
        <begin position="62"/>
        <end position="71"/>
    </location>
</feature>
<evidence type="ECO:0000313" key="2">
    <source>
        <dbReference type="EMBL" id="CAG8742853.1"/>
    </source>
</evidence>
<accession>A0A9N9NLV6</accession>
<feature type="region of interest" description="Disordered" evidence="1">
    <location>
        <begin position="62"/>
        <end position="82"/>
    </location>
</feature>
<evidence type="ECO:0000256" key="1">
    <source>
        <dbReference type="SAM" id="MobiDB-lite"/>
    </source>
</evidence>
<evidence type="ECO:0000313" key="3">
    <source>
        <dbReference type="Proteomes" id="UP000789396"/>
    </source>
</evidence>
<protein>
    <submittedName>
        <fullName evidence="2">15571_t:CDS:1</fullName>
    </submittedName>
</protein>
<reference evidence="2" key="1">
    <citation type="submission" date="2021-06" db="EMBL/GenBank/DDBJ databases">
        <authorList>
            <person name="Kallberg Y."/>
            <person name="Tangrot J."/>
            <person name="Rosling A."/>
        </authorList>
    </citation>
    <scope>NUCLEOTIDE SEQUENCE</scope>
    <source>
        <strain evidence="2">IN212</strain>
    </source>
</reference>
<gene>
    <name evidence="2" type="ORF">RFULGI_LOCUS13007</name>
</gene>
<dbReference type="AlphaFoldDB" id="A0A9N9NLV6"/>
<sequence>MEDISNSLKRQLEFLSDHKSLRAAARNKAIKILANLQETLKRQEILNFIENQDLKFAKVTSSSTSQTTVNIEQEENEHKENE</sequence>
<dbReference type="OrthoDB" id="2443937at2759"/>
<proteinExistence type="predicted"/>
<comment type="caution">
    <text evidence="2">The sequence shown here is derived from an EMBL/GenBank/DDBJ whole genome shotgun (WGS) entry which is preliminary data.</text>
</comment>
<name>A0A9N9NLV6_9GLOM</name>
<dbReference type="EMBL" id="CAJVPZ010032846">
    <property type="protein sequence ID" value="CAG8742853.1"/>
    <property type="molecule type" value="Genomic_DNA"/>
</dbReference>
<organism evidence="2 3">
    <name type="scientific">Racocetra fulgida</name>
    <dbReference type="NCBI Taxonomy" id="60492"/>
    <lineage>
        <taxon>Eukaryota</taxon>
        <taxon>Fungi</taxon>
        <taxon>Fungi incertae sedis</taxon>
        <taxon>Mucoromycota</taxon>
        <taxon>Glomeromycotina</taxon>
        <taxon>Glomeromycetes</taxon>
        <taxon>Diversisporales</taxon>
        <taxon>Gigasporaceae</taxon>
        <taxon>Racocetra</taxon>
    </lineage>
</organism>
<feature type="non-terminal residue" evidence="2">
    <location>
        <position position="1"/>
    </location>
</feature>